<dbReference type="GO" id="GO:0006352">
    <property type="term" value="P:DNA-templated transcription initiation"/>
    <property type="evidence" value="ECO:0007669"/>
    <property type="project" value="InterPro"/>
</dbReference>
<dbReference type="Proteomes" id="UP000663929">
    <property type="component" value="Chromosome"/>
</dbReference>
<accession>A0A8A4TNH3</accession>
<gene>
    <name evidence="2" type="ORF">J3U87_33070</name>
</gene>
<dbReference type="EMBL" id="CP071793">
    <property type="protein sequence ID" value="QTD50441.1"/>
    <property type="molecule type" value="Genomic_DNA"/>
</dbReference>
<dbReference type="InterPro" id="IPR036388">
    <property type="entry name" value="WH-like_DNA-bd_sf"/>
</dbReference>
<dbReference type="InterPro" id="IPR011517">
    <property type="entry name" value="RNA_pol_sigma70_ECF-like"/>
</dbReference>
<dbReference type="GO" id="GO:0003700">
    <property type="term" value="F:DNA-binding transcription factor activity"/>
    <property type="evidence" value="ECO:0007669"/>
    <property type="project" value="InterPro"/>
</dbReference>
<reference evidence="2" key="1">
    <citation type="submission" date="2021-03" db="EMBL/GenBank/DDBJ databases">
        <title>Acanthopleuribacteraceae sp. M133.</title>
        <authorList>
            <person name="Wang G."/>
        </authorList>
    </citation>
    <scope>NUCLEOTIDE SEQUENCE</scope>
    <source>
        <strain evidence="2">M133</strain>
    </source>
</reference>
<proteinExistence type="predicted"/>
<protein>
    <submittedName>
        <fullName evidence="2">Sigma-70 family RNA polymerase sigma factor</fullName>
    </submittedName>
</protein>
<dbReference type="InterPro" id="IPR053812">
    <property type="entry name" value="HTH_Sigma70_ECF-like"/>
</dbReference>
<dbReference type="Pfam" id="PF07638">
    <property type="entry name" value="Sigma70_ECF"/>
    <property type="match status" value="1"/>
</dbReference>
<evidence type="ECO:0000313" key="2">
    <source>
        <dbReference type="EMBL" id="QTD50441.1"/>
    </source>
</evidence>
<evidence type="ECO:0000313" key="3">
    <source>
        <dbReference type="Proteomes" id="UP000663929"/>
    </source>
</evidence>
<dbReference type="NCBIfam" id="TIGR02937">
    <property type="entry name" value="sigma70-ECF"/>
    <property type="match status" value="1"/>
</dbReference>
<organism evidence="2 3">
    <name type="scientific">Sulfidibacter corallicola</name>
    <dbReference type="NCBI Taxonomy" id="2818388"/>
    <lineage>
        <taxon>Bacteria</taxon>
        <taxon>Pseudomonadati</taxon>
        <taxon>Acidobacteriota</taxon>
        <taxon>Holophagae</taxon>
        <taxon>Acanthopleuribacterales</taxon>
        <taxon>Acanthopleuribacteraceae</taxon>
        <taxon>Sulfidibacter</taxon>
    </lineage>
</organism>
<dbReference type="SUPFAM" id="SSF88659">
    <property type="entry name" value="Sigma3 and sigma4 domains of RNA polymerase sigma factors"/>
    <property type="match status" value="1"/>
</dbReference>
<dbReference type="InterPro" id="IPR014284">
    <property type="entry name" value="RNA_pol_sigma-70_dom"/>
</dbReference>
<sequence>MTGEATPDLDHLFSMTYEHLRRLAANVKKGDAGQTLNPTALVNEVYARLAGTLEKSPESVLHFKRMAARAMRQILVDAARHRSAQKRGGDQPILSFSDRESGGWDRSFAGADDLLALDQALVRLNSLDPQQGKVVEFHFFGGFTIAETADMLGTSRSTVDRQWRAARAWLTFQLGQGP</sequence>
<dbReference type="Gene3D" id="1.10.10.10">
    <property type="entry name" value="Winged helix-like DNA-binding domain superfamily/Winged helix DNA-binding domain"/>
    <property type="match status" value="1"/>
</dbReference>
<dbReference type="CDD" id="cd06171">
    <property type="entry name" value="Sigma70_r4"/>
    <property type="match status" value="1"/>
</dbReference>
<dbReference type="KEGG" id="scor:J3U87_33070"/>
<feature type="domain" description="RNA polymerase sigma-70 ECF-like HTH" evidence="1">
    <location>
        <begin position="10"/>
        <end position="174"/>
    </location>
</feature>
<dbReference type="InterPro" id="IPR013324">
    <property type="entry name" value="RNA_pol_sigma_r3/r4-like"/>
</dbReference>
<name>A0A8A4TNH3_SULCO</name>
<keyword evidence="3" id="KW-1185">Reference proteome</keyword>
<evidence type="ECO:0000259" key="1">
    <source>
        <dbReference type="Pfam" id="PF07638"/>
    </source>
</evidence>
<dbReference type="AlphaFoldDB" id="A0A8A4TNH3"/>
<dbReference type="RefSeq" id="WP_237380140.1">
    <property type="nucleotide sequence ID" value="NZ_CP071793.1"/>
</dbReference>
<dbReference type="NCBIfam" id="TIGR02999">
    <property type="entry name" value="Sig-70_X6"/>
    <property type="match status" value="1"/>
</dbReference>